<feature type="chain" id="PRO_5044974134" description="Peptide hydrolase" evidence="6">
    <location>
        <begin position="22"/>
        <end position="404"/>
    </location>
</feature>
<comment type="similarity">
    <text evidence="2">Belongs to the peptidase M20A family.</text>
</comment>
<keyword evidence="3 6" id="KW-0479">Metal-binding</keyword>
<evidence type="ECO:0000256" key="5">
    <source>
        <dbReference type="ARBA" id="ARBA00022833"/>
    </source>
</evidence>
<dbReference type="InterPro" id="IPR036264">
    <property type="entry name" value="Bact_exopeptidase_dim_dom"/>
</dbReference>
<feature type="signal peptide" evidence="6">
    <location>
        <begin position="1"/>
        <end position="21"/>
    </location>
</feature>
<dbReference type="InterPro" id="IPR007484">
    <property type="entry name" value="Peptidase_M28"/>
</dbReference>
<keyword evidence="4 6" id="KW-0378">Hydrolase</keyword>
<evidence type="ECO:0000256" key="2">
    <source>
        <dbReference type="ARBA" id="ARBA00006247"/>
    </source>
</evidence>
<comment type="similarity">
    <text evidence="6">Belongs to the peptidase M28 family.</text>
</comment>
<evidence type="ECO:0000256" key="6">
    <source>
        <dbReference type="RuleBase" id="RU361240"/>
    </source>
</evidence>
<dbReference type="EC" id="3.4.-.-" evidence="6"/>
<evidence type="ECO:0000256" key="1">
    <source>
        <dbReference type="ARBA" id="ARBA00001947"/>
    </source>
</evidence>
<proteinExistence type="inferred from homology"/>
<dbReference type="InterPro" id="IPR011650">
    <property type="entry name" value="Peptidase_M20_dimer"/>
</dbReference>
<evidence type="ECO:0000313" key="9">
    <source>
        <dbReference type="EMBL" id="KAF2099022.1"/>
    </source>
</evidence>
<dbReference type="CDD" id="cd05652">
    <property type="entry name" value="M20_ArgE_DapE-like_fungal"/>
    <property type="match status" value="1"/>
</dbReference>
<keyword evidence="6" id="KW-0645">Protease</keyword>
<evidence type="ECO:0000313" key="10">
    <source>
        <dbReference type="Proteomes" id="UP000799772"/>
    </source>
</evidence>
<reference evidence="9" key="1">
    <citation type="journal article" date="2020" name="Stud. Mycol.">
        <title>101 Dothideomycetes genomes: a test case for predicting lifestyles and emergence of pathogens.</title>
        <authorList>
            <person name="Haridas S."/>
            <person name="Albert R."/>
            <person name="Binder M."/>
            <person name="Bloem J."/>
            <person name="Labutti K."/>
            <person name="Salamov A."/>
            <person name="Andreopoulos B."/>
            <person name="Baker S."/>
            <person name="Barry K."/>
            <person name="Bills G."/>
            <person name="Bluhm B."/>
            <person name="Cannon C."/>
            <person name="Castanera R."/>
            <person name="Culley D."/>
            <person name="Daum C."/>
            <person name="Ezra D."/>
            <person name="Gonzalez J."/>
            <person name="Henrissat B."/>
            <person name="Kuo A."/>
            <person name="Liang C."/>
            <person name="Lipzen A."/>
            <person name="Lutzoni F."/>
            <person name="Magnuson J."/>
            <person name="Mondo S."/>
            <person name="Nolan M."/>
            <person name="Ohm R."/>
            <person name="Pangilinan J."/>
            <person name="Park H.-J."/>
            <person name="Ramirez L."/>
            <person name="Alfaro M."/>
            <person name="Sun H."/>
            <person name="Tritt A."/>
            <person name="Yoshinaga Y."/>
            <person name="Zwiers L.-H."/>
            <person name="Turgeon B."/>
            <person name="Goodwin S."/>
            <person name="Spatafora J."/>
            <person name="Crous P."/>
            <person name="Grigoriev I."/>
        </authorList>
    </citation>
    <scope>NUCLEOTIDE SEQUENCE</scope>
    <source>
        <strain evidence="9">CBS 133067</strain>
    </source>
</reference>
<keyword evidence="10" id="KW-1185">Reference proteome</keyword>
<dbReference type="AlphaFoldDB" id="A0A9P4IG65"/>
<dbReference type="InterPro" id="IPR001261">
    <property type="entry name" value="ArgE/DapE_CS"/>
</dbReference>
<sequence length="404" mass="43660">MKVPSLQLLSLLSSFATLSCALNGKPQQRPLESTPAPPSTESESELVYLHRKLISHESITGNELDVGKWLASYLRSHNLTVETQEVSSTRYNLIAYPGDSAKTDILVTSHIDTVPPFWKYERSTASNAEDTIWGRGSVDDKGSVASQIIAVLDLFSQARASNLSPPSISLLFVVGEEKGGDGMRYFSDHAPTNYSAVVFGEPTEGKLAAGHKGNLGFKLHVKGKAAHSGYPWLGISANDVMVEALARLRALEEHLPKSDKYGMTTLNIGKVYGGVAANVVAETAEAEIMTRIAASVPATVKAMVSAALEPVKKRAEEKGGSLEVEYFNTGYGPIDIETDIPGFDTLTVNYGTDIPNLEGDYKSYLYGPGNIFVAHSDHEHLTVGDLETAVGDYKRILSTLLERL</sequence>
<gene>
    <name evidence="9" type="ORF">NA57DRAFT_39431</name>
</gene>
<dbReference type="OrthoDB" id="3064516at2759"/>
<comment type="cofactor">
    <cofactor evidence="1">
        <name>Zn(2+)</name>
        <dbReference type="ChEBI" id="CHEBI:29105"/>
    </cofactor>
</comment>
<dbReference type="PROSITE" id="PS00758">
    <property type="entry name" value="ARGE_DAPE_CPG2_1"/>
    <property type="match status" value="1"/>
</dbReference>
<dbReference type="GO" id="GO:0016787">
    <property type="term" value="F:hydrolase activity"/>
    <property type="evidence" value="ECO:0007669"/>
    <property type="project" value="UniProtKB-KW"/>
</dbReference>
<dbReference type="SUPFAM" id="SSF55031">
    <property type="entry name" value="Bacterial exopeptidase dimerisation domain"/>
    <property type="match status" value="1"/>
</dbReference>
<dbReference type="PANTHER" id="PTHR43808:SF8">
    <property type="entry name" value="PEPTIDASE M20 DIMERISATION DOMAIN-CONTAINING PROTEIN"/>
    <property type="match status" value="1"/>
</dbReference>
<dbReference type="InterPro" id="IPR050072">
    <property type="entry name" value="Peptidase_M20A"/>
</dbReference>
<dbReference type="PANTHER" id="PTHR43808">
    <property type="entry name" value="ACETYLORNITHINE DEACETYLASE"/>
    <property type="match status" value="1"/>
</dbReference>
<comment type="caution">
    <text evidence="9">The sequence shown here is derived from an EMBL/GenBank/DDBJ whole genome shotgun (WGS) entry which is preliminary data.</text>
</comment>
<name>A0A9P4IG65_9PEZI</name>
<dbReference type="PROSITE" id="PS51257">
    <property type="entry name" value="PROKAR_LIPOPROTEIN"/>
    <property type="match status" value="1"/>
</dbReference>
<evidence type="ECO:0000256" key="4">
    <source>
        <dbReference type="ARBA" id="ARBA00022801"/>
    </source>
</evidence>
<dbReference type="EMBL" id="ML978126">
    <property type="protein sequence ID" value="KAF2099022.1"/>
    <property type="molecule type" value="Genomic_DNA"/>
</dbReference>
<dbReference type="GO" id="GO:0046872">
    <property type="term" value="F:metal ion binding"/>
    <property type="evidence" value="ECO:0007669"/>
    <property type="project" value="UniProtKB-KW"/>
</dbReference>
<keyword evidence="6" id="KW-0732">Signal</keyword>
<dbReference type="SUPFAM" id="SSF53187">
    <property type="entry name" value="Zn-dependent exopeptidases"/>
    <property type="match status" value="1"/>
</dbReference>
<feature type="domain" description="Peptidase M28" evidence="7">
    <location>
        <begin position="96"/>
        <end position="195"/>
    </location>
</feature>
<feature type="domain" description="Peptidase M20 dimerisation" evidence="8">
    <location>
        <begin position="210"/>
        <end position="310"/>
    </location>
</feature>
<evidence type="ECO:0000259" key="7">
    <source>
        <dbReference type="Pfam" id="PF04389"/>
    </source>
</evidence>
<evidence type="ECO:0000259" key="8">
    <source>
        <dbReference type="Pfam" id="PF07687"/>
    </source>
</evidence>
<dbReference type="Gene3D" id="3.30.70.360">
    <property type="match status" value="1"/>
</dbReference>
<organism evidence="9 10">
    <name type="scientific">Rhizodiscina lignyota</name>
    <dbReference type="NCBI Taxonomy" id="1504668"/>
    <lineage>
        <taxon>Eukaryota</taxon>
        <taxon>Fungi</taxon>
        <taxon>Dikarya</taxon>
        <taxon>Ascomycota</taxon>
        <taxon>Pezizomycotina</taxon>
        <taxon>Dothideomycetes</taxon>
        <taxon>Pleosporomycetidae</taxon>
        <taxon>Aulographales</taxon>
        <taxon>Rhizodiscinaceae</taxon>
        <taxon>Rhizodiscina</taxon>
    </lineage>
</organism>
<dbReference type="Pfam" id="PF04389">
    <property type="entry name" value="Peptidase_M28"/>
    <property type="match status" value="1"/>
</dbReference>
<dbReference type="Pfam" id="PF07687">
    <property type="entry name" value="M20_dimer"/>
    <property type="match status" value="1"/>
</dbReference>
<accession>A0A9P4IG65</accession>
<protein>
    <recommendedName>
        <fullName evidence="6">Peptide hydrolase</fullName>
        <ecNumber evidence="6">3.4.-.-</ecNumber>
    </recommendedName>
</protein>
<keyword evidence="5 6" id="KW-0862">Zinc</keyword>
<dbReference type="Gene3D" id="3.40.630.10">
    <property type="entry name" value="Zn peptidases"/>
    <property type="match status" value="1"/>
</dbReference>
<evidence type="ECO:0000256" key="3">
    <source>
        <dbReference type="ARBA" id="ARBA00022723"/>
    </source>
</evidence>
<dbReference type="Proteomes" id="UP000799772">
    <property type="component" value="Unassembled WGS sequence"/>
</dbReference>